<protein>
    <submittedName>
        <fullName evidence="1">Uncharacterized protein</fullName>
    </submittedName>
</protein>
<keyword evidence="2" id="KW-1185">Reference proteome</keyword>
<dbReference type="EMBL" id="CAKKNE010000004">
    <property type="protein sequence ID" value="CAH0373375.1"/>
    <property type="molecule type" value="Genomic_DNA"/>
</dbReference>
<sequence>MRFDTGPVCMTLQTEPKTTPRPMPREASRMRERRTQLAPAIVAQQQACFLAACYKARGSGR</sequence>
<reference evidence="1" key="1">
    <citation type="submission" date="2021-11" db="EMBL/GenBank/DDBJ databases">
        <authorList>
            <consortium name="Genoscope - CEA"/>
            <person name="William W."/>
        </authorList>
    </citation>
    <scope>NUCLEOTIDE SEQUENCE</scope>
</reference>
<comment type="caution">
    <text evidence="1">The sequence shown here is derived from an EMBL/GenBank/DDBJ whole genome shotgun (WGS) entry which is preliminary data.</text>
</comment>
<organism evidence="1 2">
    <name type="scientific">Pelagomonas calceolata</name>
    <dbReference type="NCBI Taxonomy" id="35677"/>
    <lineage>
        <taxon>Eukaryota</taxon>
        <taxon>Sar</taxon>
        <taxon>Stramenopiles</taxon>
        <taxon>Ochrophyta</taxon>
        <taxon>Pelagophyceae</taxon>
        <taxon>Pelagomonadales</taxon>
        <taxon>Pelagomonadaceae</taxon>
        <taxon>Pelagomonas</taxon>
    </lineage>
</organism>
<proteinExistence type="predicted"/>
<name>A0A8J2X0B9_9STRA</name>
<gene>
    <name evidence="1" type="ORF">PECAL_4P05650</name>
</gene>
<dbReference type="AlphaFoldDB" id="A0A8J2X0B9"/>
<dbReference type="Proteomes" id="UP000789595">
    <property type="component" value="Unassembled WGS sequence"/>
</dbReference>
<evidence type="ECO:0000313" key="1">
    <source>
        <dbReference type="EMBL" id="CAH0373375.1"/>
    </source>
</evidence>
<evidence type="ECO:0000313" key="2">
    <source>
        <dbReference type="Proteomes" id="UP000789595"/>
    </source>
</evidence>
<accession>A0A8J2X0B9</accession>